<keyword evidence="2" id="KW-1185">Reference proteome</keyword>
<accession>A0ACA9UA02</accession>
<name>A0ACA9UA02_BIOOC</name>
<organism evidence="1 2">
    <name type="scientific">Clonostachys rosea f. rosea IK726</name>
    <dbReference type="NCBI Taxonomy" id="1349383"/>
    <lineage>
        <taxon>Eukaryota</taxon>
        <taxon>Fungi</taxon>
        <taxon>Dikarya</taxon>
        <taxon>Ascomycota</taxon>
        <taxon>Pezizomycotina</taxon>
        <taxon>Sordariomycetes</taxon>
        <taxon>Hypocreomycetidae</taxon>
        <taxon>Hypocreales</taxon>
        <taxon>Bionectriaceae</taxon>
        <taxon>Clonostachys</taxon>
    </lineage>
</organism>
<dbReference type="Proteomes" id="UP000836387">
    <property type="component" value="Unassembled WGS sequence"/>
</dbReference>
<gene>
    <name evidence="1" type="ORF">CRV2_00015108</name>
</gene>
<reference evidence="1" key="1">
    <citation type="submission" date="2020-04" db="EMBL/GenBank/DDBJ databases">
        <authorList>
            <person name="Broberg M."/>
        </authorList>
    </citation>
    <scope>NUCLEOTIDE SEQUENCE</scope>
</reference>
<proteinExistence type="predicted"/>
<sequence>MGSHTFKWEHPAEEVYVTGTFDNWTKSVKLEKDGDVFQKTVELEDASKKIYYKFVVDNIWTTNDSAPKEPDQDGNINNFLTPEQIITSPAAAALINTVTPDSTTAAMAGQQSKKKKNKKSKNNNKNKESQDSLATTETTQSKDAEEAPTPADIPGGFPITPAAELDRPVGINPLPAAEGAVNPVKVEAGEKIPQSVAAQDLNANVKLDKESYEKSDALPGGLPAAIAAEAEKPVSINPLPAAAGAVNPIQLAPGEKVPQSVAAQDINANVKLDKESYEKSDTLPGVQTEVPAVSKHIIPESGLPVGDATINSVTPTATTAILAGNVPLEPKVPKIVKESQEQAGVPPEASAIAEEVKEKAAVEEELKAKVPEAPSTSEGTSGLGTEKSENTGTIAAVAATAGGAVIAAVTAAAATVAGKAAPAVDQASAAADQAATTAVDVANKNLPDSVKEQLPESAQQALASHNKEEIREQIAPEVPDEVKQSITEAAKSPEAAANAVAVEDKKELEAELLKEVKEVPAVGDATVPEAKTAQATEATPTTAAAPTTAVAPAIAEVPKVEETPKVKETPKAEEAPKAEAPKVEAAANGAEAPKAEAASNGAEAPKAEAASNGAGASNGTGSKPEASKTAEASTEKKKKNRFSAILSKIKHKITDKN</sequence>
<comment type="caution">
    <text evidence="1">The sequence shown here is derived from an EMBL/GenBank/DDBJ whole genome shotgun (WGS) entry which is preliminary data.</text>
</comment>
<dbReference type="EMBL" id="CADEHS020000106">
    <property type="protein sequence ID" value="CAG9949594.1"/>
    <property type="molecule type" value="Genomic_DNA"/>
</dbReference>
<reference evidence="1" key="2">
    <citation type="submission" date="2021-10" db="EMBL/GenBank/DDBJ databases">
        <authorList>
            <person name="Piombo E."/>
        </authorList>
    </citation>
    <scope>NUCLEOTIDE SEQUENCE</scope>
</reference>
<evidence type="ECO:0000313" key="1">
    <source>
        <dbReference type="EMBL" id="CAG9949594.1"/>
    </source>
</evidence>
<protein>
    <submittedName>
        <fullName evidence="1">Uncharacterized protein</fullName>
    </submittedName>
</protein>
<evidence type="ECO:0000313" key="2">
    <source>
        <dbReference type="Proteomes" id="UP000836387"/>
    </source>
</evidence>